<evidence type="ECO:0000313" key="1">
    <source>
        <dbReference type="EMBL" id="CAH0562671.1"/>
    </source>
</evidence>
<protein>
    <submittedName>
        <fullName evidence="1">Uncharacterized protein</fullName>
    </submittedName>
</protein>
<keyword evidence="2" id="KW-1185">Reference proteome</keyword>
<reference evidence="1" key="1">
    <citation type="submission" date="2021-12" db="EMBL/GenBank/DDBJ databases">
        <authorList>
            <person name="King R."/>
        </authorList>
    </citation>
    <scope>NUCLEOTIDE SEQUENCE</scope>
</reference>
<gene>
    <name evidence="1" type="ORF">MELIAE_LOCUS11721</name>
</gene>
<name>A0A9P0BEL1_BRAAE</name>
<dbReference type="Proteomes" id="UP001154078">
    <property type="component" value="Chromosome 8"/>
</dbReference>
<organism evidence="1 2">
    <name type="scientific">Brassicogethes aeneus</name>
    <name type="common">Rape pollen beetle</name>
    <name type="synonym">Meligethes aeneus</name>
    <dbReference type="NCBI Taxonomy" id="1431903"/>
    <lineage>
        <taxon>Eukaryota</taxon>
        <taxon>Metazoa</taxon>
        <taxon>Ecdysozoa</taxon>
        <taxon>Arthropoda</taxon>
        <taxon>Hexapoda</taxon>
        <taxon>Insecta</taxon>
        <taxon>Pterygota</taxon>
        <taxon>Neoptera</taxon>
        <taxon>Endopterygota</taxon>
        <taxon>Coleoptera</taxon>
        <taxon>Polyphaga</taxon>
        <taxon>Cucujiformia</taxon>
        <taxon>Nitidulidae</taxon>
        <taxon>Meligethinae</taxon>
        <taxon>Brassicogethes</taxon>
    </lineage>
</organism>
<proteinExistence type="predicted"/>
<dbReference type="AlphaFoldDB" id="A0A9P0BEL1"/>
<dbReference type="EMBL" id="OV121139">
    <property type="protein sequence ID" value="CAH0562671.1"/>
    <property type="molecule type" value="Genomic_DNA"/>
</dbReference>
<accession>A0A9P0BEL1</accession>
<sequence length="220" mass="25653">MGPAKAEAPASTSSTKKTVIDSLDRLLEKNPVLKNCIVNSFSRREESMDRKRLNPCFEIINVTDKPSNVYHGCLTPIQIQLYCNIRSKYQVGEDGVFIRSQNKRKKHRKTPPELFDINAKYVSNSTKQEFVIKDKLYEHANKTGMIKDWQKYRKQKRRCVNLLNTSEKMYEDGDLKRMIPQMSENYTGRYCDPYWDFREDFYDVASSSDDTLSISSTESD</sequence>
<evidence type="ECO:0000313" key="2">
    <source>
        <dbReference type="Proteomes" id="UP001154078"/>
    </source>
</evidence>